<proteinExistence type="predicted"/>
<comment type="subcellular location">
    <subcellularLocation>
        <location evidence="1">Membrane</location>
        <topology evidence="1">Multi-pass membrane protein</topology>
    </subcellularLocation>
</comment>
<keyword evidence="5 6" id="KW-0472">Membrane</keyword>
<feature type="transmembrane region" description="Helical" evidence="6">
    <location>
        <begin position="12"/>
        <end position="37"/>
    </location>
</feature>
<feature type="transmembrane region" description="Helical" evidence="6">
    <location>
        <begin position="348"/>
        <end position="367"/>
    </location>
</feature>
<dbReference type="STRING" id="520767.ATZ99_07870"/>
<keyword evidence="2" id="KW-0813">Transport</keyword>
<evidence type="ECO:0000313" key="7">
    <source>
        <dbReference type="EMBL" id="KYO66970.1"/>
    </source>
</evidence>
<dbReference type="RefSeq" id="WP_068747943.1">
    <property type="nucleotide sequence ID" value="NZ_LOHZ01000023.1"/>
</dbReference>
<protein>
    <submittedName>
        <fullName evidence="7">Divalent metal cation transporter MntH</fullName>
    </submittedName>
</protein>
<dbReference type="NCBIfam" id="NF037982">
    <property type="entry name" value="Nramp_1"/>
    <property type="match status" value="1"/>
</dbReference>
<dbReference type="GO" id="GO:0015086">
    <property type="term" value="F:cadmium ion transmembrane transporter activity"/>
    <property type="evidence" value="ECO:0007669"/>
    <property type="project" value="TreeGrafter"/>
</dbReference>
<keyword evidence="8" id="KW-1185">Reference proteome</keyword>
<feature type="transmembrane region" description="Helical" evidence="6">
    <location>
        <begin position="325"/>
        <end position="342"/>
    </location>
</feature>
<feature type="transmembrane region" description="Helical" evidence="6">
    <location>
        <begin position="151"/>
        <end position="170"/>
    </location>
</feature>
<evidence type="ECO:0000256" key="3">
    <source>
        <dbReference type="ARBA" id="ARBA00022692"/>
    </source>
</evidence>
<feature type="transmembrane region" description="Helical" evidence="6">
    <location>
        <begin position="387"/>
        <end position="405"/>
    </location>
</feature>
<evidence type="ECO:0000256" key="4">
    <source>
        <dbReference type="ARBA" id="ARBA00022989"/>
    </source>
</evidence>
<feature type="transmembrane region" description="Helical" evidence="6">
    <location>
        <begin position="43"/>
        <end position="66"/>
    </location>
</feature>
<dbReference type="PANTHER" id="PTHR11706:SF33">
    <property type="entry name" value="NATURAL RESISTANCE-ASSOCIATED MACROPHAGE PROTEIN 2"/>
    <property type="match status" value="1"/>
</dbReference>
<reference evidence="7 8" key="1">
    <citation type="submission" date="2015-12" db="EMBL/GenBank/DDBJ databases">
        <title>Draft genome of Thermovenabulum gondwanense isolated from a red thermophilic microbial mat colonisisng an outflow channel of a bore well.</title>
        <authorList>
            <person name="Patel B.K."/>
        </authorList>
    </citation>
    <scope>NUCLEOTIDE SEQUENCE [LARGE SCALE GENOMIC DNA]</scope>
    <source>
        <strain evidence="7 8">R270</strain>
    </source>
</reference>
<dbReference type="InterPro" id="IPR001046">
    <property type="entry name" value="NRAMP_fam"/>
</dbReference>
<dbReference type="PRINTS" id="PR00447">
    <property type="entry name" value="NATRESASSCMP"/>
</dbReference>
<evidence type="ECO:0000256" key="5">
    <source>
        <dbReference type="ARBA" id="ARBA00023136"/>
    </source>
</evidence>
<dbReference type="GO" id="GO:0005886">
    <property type="term" value="C:plasma membrane"/>
    <property type="evidence" value="ECO:0007669"/>
    <property type="project" value="TreeGrafter"/>
</dbReference>
<evidence type="ECO:0000256" key="6">
    <source>
        <dbReference type="SAM" id="Phobius"/>
    </source>
</evidence>
<dbReference type="PANTHER" id="PTHR11706">
    <property type="entry name" value="SOLUTE CARRIER PROTEIN FAMILY 11 MEMBER"/>
    <property type="match status" value="1"/>
</dbReference>
<dbReference type="GO" id="GO:0005384">
    <property type="term" value="F:manganese ion transmembrane transporter activity"/>
    <property type="evidence" value="ECO:0007669"/>
    <property type="project" value="TreeGrafter"/>
</dbReference>
<feature type="transmembrane region" description="Helical" evidence="6">
    <location>
        <begin position="283"/>
        <end position="313"/>
    </location>
</feature>
<feature type="transmembrane region" description="Helical" evidence="6">
    <location>
        <begin position="190"/>
        <end position="215"/>
    </location>
</feature>
<feature type="transmembrane region" description="Helical" evidence="6">
    <location>
        <begin position="125"/>
        <end position="144"/>
    </location>
</feature>
<feature type="transmembrane region" description="Helical" evidence="6">
    <location>
        <begin position="236"/>
        <end position="263"/>
    </location>
</feature>
<evidence type="ECO:0000313" key="8">
    <source>
        <dbReference type="Proteomes" id="UP000075737"/>
    </source>
</evidence>
<dbReference type="PATRIC" id="fig|520767.4.peg.872"/>
<keyword evidence="3 6" id="KW-0812">Transmembrane</keyword>
<sequence>MEKKTFWQKIKNIGPGAIVVAAFIGPGTVTTCTLAGVNYKYTLLWAMLFATIATIILQEMSARIGIVSNRGLGDAIREAFAENPGVKYLVIALVIAALGIGNSAFQSGNISGASMGLEVILGGTRKLWVAIIAVVASLLLWTGSYRLIEKVLIGLVILMSVVFVITSIVISPNWSEVMSGLFIPRIPAGALVVTLGLIGTTVVPYNLYLHSSAAAERWGKEKDKKEAISDSRLDSIISIGLGGIISIAIIITSASMFGQGVTIKSAADMARQLEPLLGPWAKWFFALGLFGAGISSAITAPMAAAFAITGVLGLGRDLKNSTFRLIWLIVMLVGAFVAFMGANPVQIIVFAQAINGVLLPISAVLLLMVMNKKNIMNEYVNNATSNILGYFIVIFTIILGIRMILKALKII</sequence>
<name>A0A162MQV5_9FIRM</name>
<organism evidence="7 8">
    <name type="scientific">Thermovenabulum gondwanense</name>
    <dbReference type="NCBI Taxonomy" id="520767"/>
    <lineage>
        <taxon>Bacteria</taxon>
        <taxon>Bacillati</taxon>
        <taxon>Bacillota</taxon>
        <taxon>Clostridia</taxon>
        <taxon>Thermosediminibacterales</taxon>
        <taxon>Thermosediminibacteraceae</taxon>
        <taxon>Thermovenabulum</taxon>
    </lineage>
</organism>
<dbReference type="Proteomes" id="UP000075737">
    <property type="component" value="Unassembled WGS sequence"/>
</dbReference>
<accession>A0A162MQV5</accession>
<feature type="transmembrane region" description="Helical" evidence="6">
    <location>
        <begin position="86"/>
        <end position="105"/>
    </location>
</feature>
<dbReference type="AlphaFoldDB" id="A0A162MQV5"/>
<evidence type="ECO:0000256" key="2">
    <source>
        <dbReference type="ARBA" id="ARBA00022448"/>
    </source>
</evidence>
<dbReference type="OrthoDB" id="9787548at2"/>
<gene>
    <name evidence="7" type="primary">mntH_1</name>
    <name evidence="7" type="ORF">ATZ99_07870</name>
</gene>
<dbReference type="EMBL" id="LOHZ01000023">
    <property type="protein sequence ID" value="KYO66970.1"/>
    <property type="molecule type" value="Genomic_DNA"/>
</dbReference>
<dbReference type="GO" id="GO:0034755">
    <property type="term" value="P:iron ion transmembrane transport"/>
    <property type="evidence" value="ECO:0007669"/>
    <property type="project" value="TreeGrafter"/>
</dbReference>
<evidence type="ECO:0000256" key="1">
    <source>
        <dbReference type="ARBA" id="ARBA00004141"/>
    </source>
</evidence>
<dbReference type="Pfam" id="PF01566">
    <property type="entry name" value="Nramp"/>
    <property type="match status" value="1"/>
</dbReference>
<comment type="caution">
    <text evidence="7">The sequence shown here is derived from an EMBL/GenBank/DDBJ whole genome shotgun (WGS) entry which is preliminary data.</text>
</comment>
<keyword evidence="4 6" id="KW-1133">Transmembrane helix</keyword>